<name>T1JHK3_STRMM</name>
<protein>
    <submittedName>
        <fullName evidence="2">Uncharacterized protein</fullName>
    </submittedName>
</protein>
<dbReference type="EMBL" id="JH431516">
    <property type="status" value="NOT_ANNOTATED_CDS"/>
    <property type="molecule type" value="Genomic_DNA"/>
</dbReference>
<keyword evidence="1" id="KW-1133">Transmembrane helix</keyword>
<keyword evidence="1" id="KW-0472">Membrane</keyword>
<feature type="transmembrane region" description="Helical" evidence="1">
    <location>
        <begin position="49"/>
        <end position="69"/>
    </location>
</feature>
<evidence type="ECO:0000313" key="2">
    <source>
        <dbReference type="EnsemblMetazoa" id="SMAR013334-PA"/>
    </source>
</evidence>
<reference evidence="3" key="1">
    <citation type="submission" date="2011-05" db="EMBL/GenBank/DDBJ databases">
        <authorList>
            <person name="Richards S.R."/>
            <person name="Qu J."/>
            <person name="Jiang H."/>
            <person name="Jhangiani S.N."/>
            <person name="Agravi P."/>
            <person name="Goodspeed R."/>
            <person name="Gross S."/>
            <person name="Mandapat C."/>
            <person name="Jackson L."/>
            <person name="Mathew T."/>
            <person name="Pu L."/>
            <person name="Thornton R."/>
            <person name="Saada N."/>
            <person name="Wilczek-Boney K.B."/>
            <person name="Lee S."/>
            <person name="Kovar C."/>
            <person name="Wu Y."/>
            <person name="Scherer S.E."/>
            <person name="Worley K.C."/>
            <person name="Muzny D.M."/>
            <person name="Gibbs R."/>
        </authorList>
    </citation>
    <scope>NUCLEOTIDE SEQUENCE</scope>
    <source>
        <strain evidence="3">Brora</strain>
    </source>
</reference>
<proteinExistence type="predicted"/>
<evidence type="ECO:0000313" key="3">
    <source>
        <dbReference type="Proteomes" id="UP000014500"/>
    </source>
</evidence>
<dbReference type="HOGENOM" id="CLU_1919690_0_0_1"/>
<sequence length="132" mass="14976">MRLIINWPQVATVSRDDKSILISVLMKYLHVFSIDGAHSEDIMKKKFTLEIIFTLTFLLTHTISVTFYIPDWVKTTAPTEMCCLGTEEFIGNSIPTSEHLRKYNPISPHVAFRRIESSPNLECAESSSTVAI</sequence>
<dbReference type="EnsemblMetazoa" id="SMAR013334-RA">
    <property type="protein sequence ID" value="SMAR013334-PA"/>
    <property type="gene ID" value="SMAR013334"/>
</dbReference>
<dbReference type="AlphaFoldDB" id="T1JHK3"/>
<reference evidence="2" key="2">
    <citation type="submission" date="2015-02" db="UniProtKB">
        <authorList>
            <consortium name="EnsemblMetazoa"/>
        </authorList>
    </citation>
    <scope>IDENTIFICATION</scope>
</reference>
<dbReference type="Proteomes" id="UP000014500">
    <property type="component" value="Unassembled WGS sequence"/>
</dbReference>
<keyword evidence="1" id="KW-0812">Transmembrane</keyword>
<organism evidence="2 3">
    <name type="scientific">Strigamia maritima</name>
    <name type="common">European centipede</name>
    <name type="synonym">Geophilus maritimus</name>
    <dbReference type="NCBI Taxonomy" id="126957"/>
    <lineage>
        <taxon>Eukaryota</taxon>
        <taxon>Metazoa</taxon>
        <taxon>Ecdysozoa</taxon>
        <taxon>Arthropoda</taxon>
        <taxon>Myriapoda</taxon>
        <taxon>Chilopoda</taxon>
        <taxon>Pleurostigmophora</taxon>
        <taxon>Geophilomorpha</taxon>
        <taxon>Linotaeniidae</taxon>
        <taxon>Strigamia</taxon>
    </lineage>
</organism>
<accession>T1JHK3</accession>
<keyword evidence="3" id="KW-1185">Reference proteome</keyword>
<evidence type="ECO:0000256" key="1">
    <source>
        <dbReference type="SAM" id="Phobius"/>
    </source>
</evidence>